<dbReference type="EMBL" id="AP024421">
    <property type="protein sequence ID" value="BCR90323.1"/>
    <property type="molecule type" value="Genomic_DNA"/>
</dbReference>
<name>A0A7R7VUD7_ASPCH</name>
<dbReference type="AlphaFoldDB" id="A0A7R7VUD7"/>
<accession>A0A7R7VUD7</accession>
<gene>
    <name evidence="2" type="ORF">ACHE_60209S</name>
</gene>
<evidence type="ECO:0000313" key="3">
    <source>
        <dbReference type="Proteomes" id="UP000637239"/>
    </source>
</evidence>
<evidence type="ECO:0000256" key="1">
    <source>
        <dbReference type="SAM" id="MobiDB-lite"/>
    </source>
</evidence>
<protein>
    <submittedName>
        <fullName evidence="2">Uncharacterized protein</fullName>
    </submittedName>
</protein>
<dbReference type="KEGG" id="ache:ACHE_60209S"/>
<keyword evidence="3" id="KW-1185">Reference proteome</keyword>
<reference evidence="2" key="1">
    <citation type="submission" date="2021-01" db="EMBL/GenBank/DDBJ databases">
        <authorList>
            <consortium name="Aspergillus chevalieri M1 genome sequencing consortium"/>
            <person name="Kazuki M."/>
            <person name="Futagami T."/>
        </authorList>
    </citation>
    <scope>NUCLEOTIDE SEQUENCE</scope>
    <source>
        <strain evidence="2">M1</strain>
    </source>
</reference>
<organism evidence="2 3">
    <name type="scientific">Aspergillus chevalieri</name>
    <name type="common">Eurotium chevalieri</name>
    <dbReference type="NCBI Taxonomy" id="182096"/>
    <lineage>
        <taxon>Eukaryota</taxon>
        <taxon>Fungi</taxon>
        <taxon>Dikarya</taxon>
        <taxon>Ascomycota</taxon>
        <taxon>Pezizomycotina</taxon>
        <taxon>Eurotiomycetes</taxon>
        <taxon>Eurotiomycetidae</taxon>
        <taxon>Eurotiales</taxon>
        <taxon>Aspergillaceae</taxon>
        <taxon>Aspergillus</taxon>
        <taxon>Aspergillus subgen. Aspergillus</taxon>
    </lineage>
</organism>
<feature type="region of interest" description="Disordered" evidence="1">
    <location>
        <begin position="85"/>
        <end position="107"/>
    </location>
</feature>
<proteinExistence type="predicted"/>
<dbReference type="RefSeq" id="XP_043138845.1">
    <property type="nucleotide sequence ID" value="XM_043281358.1"/>
</dbReference>
<dbReference type="GeneID" id="66984681"/>
<evidence type="ECO:0000313" key="2">
    <source>
        <dbReference type="EMBL" id="BCR90323.1"/>
    </source>
</evidence>
<sequence>MDTTCVASRPLTSVVEEGRWLGVILRYAQSILLETPQLPKTVRRADNAIRAIPRPLGTIISCVVQYPQGQVFVSSPQHRSVLEGVLRSEQRTSTKTASFSREGGDET</sequence>
<reference evidence="2" key="2">
    <citation type="submission" date="2021-02" db="EMBL/GenBank/DDBJ databases">
        <title>Aspergillus chevalieri M1 genome sequence.</title>
        <authorList>
            <person name="Kadooka C."/>
            <person name="Mori K."/>
            <person name="Futagami T."/>
        </authorList>
    </citation>
    <scope>NUCLEOTIDE SEQUENCE</scope>
    <source>
        <strain evidence="2">M1</strain>
    </source>
</reference>
<dbReference type="Proteomes" id="UP000637239">
    <property type="component" value="Chromosome 6"/>
</dbReference>